<accession>A0A8S3URW7</accession>
<keyword evidence="1" id="KW-0217">Developmental protein</keyword>
<protein>
    <submittedName>
        <fullName evidence="6">PPP1R12A</fullName>
    </submittedName>
</protein>
<comment type="caution">
    <text evidence="6">The sequence shown here is derived from an EMBL/GenBank/DDBJ whole genome shotgun (WGS) entry which is preliminary data.</text>
</comment>
<proteinExistence type="predicted"/>
<dbReference type="GO" id="GO:0005737">
    <property type="term" value="C:cytoplasm"/>
    <property type="evidence" value="ECO:0007669"/>
    <property type="project" value="TreeGrafter"/>
</dbReference>
<evidence type="ECO:0000259" key="5">
    <source>
        <dbReference type="Pfam" id="PF15898"/>
    </source>
</evidence>
<dbReference type="GO" id="GO:0019208">
    <property type="term" value="F:phosphatase regulator activity"/>
    <property type="evidence" value="ECO:0007669"/>
    <property type="project" value="TreeGrafter"/>
</dbReference>
<dbReference type="GO" id="GO:0004857">
    <property type="term" value="F:enzyme inhibitor activity"/>
    <property type="evidence" value="ECO:0007669"/>
    <property type="project" value="TreeGrafter"/>
</dbReference>
<dbReference type="Proteomes" id="UP000683360">
    <property type="component" value="Unassembled WGS sequence"/>
</dbReference>
<organism evidence="6 7">
    <name type="scientific">Mytilus edulis</name>
    <name type="common">Blue mussel</name>
    <dbReference type="NCBI Taxonomy" id="6550"/>
    <lineage>
        <taxon>Eukaryota</taxon>
        <taxon>Metazoa</taxon>
        <taxon>Spiralia</taxon>
        <taxon>Lophotrochozoa</taxon>
        <taxon>Mollusca</taxon>
        <taxon>Bivalvia</taxon>
        <taxon>Autobranchia</taxon>
        <taxon>Pteriomorphia</taxon>
        <taxon>Mytilida</taxon>
        <taxon>Mytiloidea</taxon>
        <taxon>Mytilidae</taxon>
        <taxon>Mytilinae</taxon>
        <taxon>Mytilus</taxon>
    </lineage>
</organism>
<keyword evidence="3" id="KW-0175">Coiled coil</keyword>
<keyword evidence="2" id="KW-0677">Repeat</keyword>
<evidence type="ECO:0000256" key="4">
    <source>
        <dbReference type="SAM" id="MobiDB-lite"/>
    </source>
</evidence>
<dbReference type="Pfam" id="PF15898">
    <property type="entry name" value="PRKG1_interact"/>
    <property type="match status" value="1"/>
</dbReference>
<keyword evidence="7" id="KW-1185">Reference proteome</keyword>
<evidence type="ECO:0000313" key="7">
    <source>
        <dbReference type="Proteomes" id="UP000683360"/>
    </source>
</evidence>
<evidence type="ECO:0000313" key="6">
    <source>
        <dbReference type="EMBL" id="CAG2243994.1"/>
    </source>
</evidence>
<name>A0A8S3URW7_MYTED</name>
<feature type="compositionally biased region" description="Polar residues" evidence="4">
    <location>
        <begin position="61"/>
        <end position="73"/>
    </location>
</feature>
<feature type="region of interest" description="Disordered" evidence="4">
    <location>
        <begin position="22"/>
        <end position="92"/>
    </location>
</feature>
<dbReference type="PANTHER" id="PTHR24179:SF21">
    <property type="entry name" value="MYOSIN BINDING SUBUNIT, ISOFORM O"/>
    <property type="match status" value="1"/>
</dbReference>
<dbReference type="GO" id="GO:0019901">
    <property type="term" value="F:protein kinase binding"/>
    <property type="evidence" value="ECO:0007669"/>
    <property type="project" value="InterPro"/>
</dbReference>
<evidence type="ECO:0000256" key="1">
    <source>
        <dbReference type="ARBA" id="ARBA00022473"/>
    </source>
</evidence>
<dbReference type="InterPro" id="IPR051226">
    <property type="entry name" value="PP1_Regulatory_Subunit"/>
</dbReference>
<dbReference type="PANTHER" id="PTHR24179">
    <property type="entry name" value="PROTEIN PHOSPHATASE 1 REGULATORY SUBUNIT 12"/>
    <property type="match status" value="1"/>
</dbReference>
<reference evidence="6" key="1">
    <citation type="submission" date="2021-03" db="EMBL/GenBank/DDBJ databases">
        <authorList>
            <person name="Bekaert M."/>
        </authorList>
    </citation>
    <scope>NUCLEOTIDE SEQUENCE</scope>
</reference>
<evidence type="ECO:0000256" key="3">
    <source>
        <dbReference type="SAM" id="Coils"/>
    </source>
</evidence>
<dbReference type="InterPro" id="IPR031775">
    <property type="entry name" value="PRKG1_interact"/>
</dbReference>
<gene>
    <name evidence="6" type="ORF">MEDL_56045</name>
</gene>
<dbReference type="OrthoDB" id="19014at2759"/>
<feature type="domain" description="cGMP-dependent protein kinase interacting" evidence="5">
    <location>
        <begin position="105"/>
        <end position="201"/>
    </location>
</feature>
<feature type="compositionally biased region" description="Basic and acidic residues" evidence="4">
    <location>
        <begin position="51"/>
        <end position="60"/>
    </location>
</feature>
<evidence type="ECO:0000256" key="2">
    <source>
        <dbReference type="ARBA" id="ARBA00022737"/>
    </source>
</evidence>
<dbReference type="EMBL" id="CAJPWZ010002721">
    <property type="protein sequence ID" value="CAG2243994.1"/>
    <property type="molecule type" value="Genomic_DNA"/>
</dbReference>
<sequence>MTQILKKIPKVMIKMKRKNPLMYVLDRNRRERRSTGIVTYDPSKDDDEDEKKDTEEKDKNSYSGRYNSTSDVGTSDRYSHRTDRPSSYIGSTSSLNLDYKKLDYYMQLYEDEKANTERLKKDLEAVKKELIESKAELDRLIKRNEVNRLADTNDKREKRALERKLSELEEELKKMEVLKEDNRRLKEENGALIRVISKLSK</sequence>
<dbReference type="AlphaFoldDB" id="A0A8S3URW7"/>
<feature type="coiled-coil region" evidence="3">
    <location>
        <begin position="106"/>
        <end position="195"/>
    </location>
</feature>